<dbReference type="InterPro" id="IPR005804">
    <property type="entry name" value="FA_desaturase_dom"/>
</dbReference>
<evidence type="ECO:0000313" key="3">
    <source>
        <dbReference type="EMBL" id="GEP43697.1"/>
    </source>
</evidence>
<organism evidence="3 4">
    <name type="scientific">Brevifollis gellanilyticus</name>
    <dbReference type="NCBI Taxonomy" id="748831"/>
    <lineage>
        <taxon>Bacteria</taxon>
        <taxon>Pseudomonadati</taxon>
        <taxon>Verrucomicrobiota</taxon>
        <taxon>Verrucomicrobiia</taxon>
        <taxon>Verrucomicrobiales</taxon>
        <taxon>Verrucomicrobiaceae</taxon>
    </lineage>
</organism>
<feature type="transmembrane region" description="Helical" evidence="1">
    <location>
        <begin position="41"/>
        <end position="60"/>
    </location>
</feature>
<evidence type="ECO:0000259" key="2">
    <source>
        <dbReference type="Pfam" id="PF00487"/>
    </source>
</evidence>
<dbReference type="PANTHER" id="PTHR19353:SF19">
    <property type="entry name" value="DELTA(5) FATTY ACID DESATURASE C-RELATED"/>
    <property type="match status" value="1"/>
</dbReference>
<gene>
    <name evidence="3" type="ORF">BGE01nite_29880</name>
</gene>
<reference evidence="3 4" key="1">
    <citation type="submission" date="2019-07" db="EMBL/GenBank/DDBJ databases">
        <title>Whole genome shotgun sequence of Brevifollis gellanilyticus NBRC 108608.</title>
        <authorList>
            <person name="Hosoyama A."/>
            <person name="Uohara A."/>
            <person name="Ohji S."/>
            <person name="Ichikawa N."/>
        </authorList>
    </citation>
    <scope>NUCLEOTIDE SEQUENCE [LARGE SCALE GENOMIC DNA]</scope>
    <source>
        <strain evidence="3 4">NBRC 108608</strain>
    </source>
</reference>
<proteinExistence type="predicted"/>
<dbReference type="AlphaFoldDB" id="A0A512MAD6"/>
<name>A0A512MAD6_9BACT</name>
<dbReference type="EMBL" id="BKAG01000020">
    <property type="protein sequence ID" value="GEP43697.1"/>
    <property type="molecule type" value="Genomic_DNA"/>
</dbReference>
<protein>
    <recommendedName>
        <fullName evidence="2">Fatty acid desaturase domain-containing protein</fullName>
    </recommendedName>
</protein>
<feature type="transmembrane region" description="Helical" evidence="1">
    <location>
        <begin position="81"/>
        <end position="98"/>
    </location>
</feature>
<dbReference type="InterPro" id="IPR012171">
    <property type="entry name" value="Fatty_acid_desaturase"/>
</dbReference>
<keyword evidence="1" id="KW-1133">Transmembrane helix</keyword>
<dbReference type="Pfam" id="PF00487">
    <property type="entry name" value="FA_desaturase"/>
    <property type="match status" value="1"/>
</dbReference>
<comment type="caution">
    <text evidence="3">The sequence shown here is derived from an EMBL/GenBank/DDBJ whole genome shotgun (WGS) entry which is preliminary data.</text>
</comment>
<dbReference type="PANTHER" id="PTHR19353">
    <property type="entry name" value="FATTY ACID DESATURASE 2"/>
    <property type="match status" value="1"/>
</dbReference>
<feature type="domain" description="Fatty acid desaturase" evidence="2">
    <location>
        <begin position="41"/>
        <end position="284"/>
    </location>
</feature>
<dbReference type="GO" id="GO:0016020">
    <property type="term" value="C:membrane"/>
    <property type="evidence" value="ECO:0007669"/>
    <property type="project" value="TreeGrafter"/>
</dbReference>
<accession>A0A512MAD6</accession>
<evidence type="ECO:0000313" key="4">
    <source>
        <dbReference type="Proteomes" id="UP000321577"/>
    </source>
</evidence>
<sequence>MNASPPVETHWISRSAFQIVIILLALTQGLLGLALYHHVTFWVVVPLVLILSHLMHGAAVGLHEATHGQLRQNRTFNEFDGILLGVFSFMSFSLYRAAHQTHHAYFATERDEELWPFTNTKSSRWVRILAAVSELTLGLITTPLLFLRAFLRKGSPIRAKRIRRRIWIELWLMVMVWSLIAIAVFYLDIGRYFLWMYFVPAFIAANLQTWRKYIEHVGLTGSTVNSATRNVVADTWMGRLVSFTLLHEPYHGVHHLHVSLPHAELPHHAEKLQPKHPDEHPPFPSYSHAVIHMLKSLRNPRVGAQWHASTPAS</sequence>
<keyword evidence="1" id="KW-0472">Membrane</keyword>
<dbReference type="GO" id="GO:0016717">
    <property type="term" value="F:oxidoreductase activity, acting on paired donors, with oxidation of a pair of donors resulting in the reduction of molecular oxygen to two molecules of water"/>
    <property type="evidence" value="ECO:0007669"/>
    <property type="project" value="TreeGrafter"/>
</dbReference>
<feature type="transmembrane region" description="Helical" evidence="1">
    <location>
        <begin position="166"/>
        <end position="186"/>
    </location>
</feature>
<feature type="transmembrane region" description="Helical" evidence="1">
    <location>
        <begin position="16"/>
        <end position="35"/>
    </location>
</feature>
<dbReference type="GO" id="GO:0008610">
    <property type="term" value="P:lipid biosynthetic process"/>
    <property type="evidence" value="ECO:0007669"/>
    <property type="project" value="UniProtKB-ARBA"/>
</dbReference>
<dbReference type="Proteomes" id="UP000321577">
    <property type="component" value="Unassembled WGS sequence"/>
</dbReference>
<keyword evidence="4" id="KW-1185">Reference proteome</keyword>
<keyword evidence="1" id="KW-0812">Transmembrane</keyword>
<dbReference type="OrthoDB" id="9792534at2"/>
<evidence type="ECO:0000256" key="1">
    <source>
        <dbReference type="SAM" id="Phobius"/>
    </source>
</evidence>
<feature type="transmembrane region" description="Helical" evidence="1">
    <location>
        <begin position="125"/>
        <end position="146"/>
    </location>
</feature>
<dbReference type="RefSeq" id="WP_146851270.1">
    <property type="nucleotide sequence ID" value="NZ_BKAG01000020.1"/>
</dbReference>